<reference evidence="1" key="1">
    <citation type="submission" date="2018-05" db="EMBL/GenBank/DDBJ databases">
        <authorList>
            <person name="Lanie J.A."/>
            <person name="Ng W.-L."/>
            <person name="Kazmierczak K.M."/>
            <person name="Andrzejewski T.M."/>
            <person name="Davidsen T.M."/>
            <person name="Wayne K.J."/>
            <person name="Tettelin H."/>
            <person name="Glass J.I."/>
            <person name="Rusch D."/>
            <person name="Podicherti R."/>
            <person name="Tsui H.-C.T."/>
            <person name="Winkler M.E."/>
        </authorList>
    </citation>
    <scope>NUCLEOTIDE SEQUENCE</scope>
</reference>
<sequence length="36" mass="4250">MKQFLLLIFVFMISFTLKAQIKPTAMLLPIYFVDLD</sequence>
<accession>A0A382SFE2</accession>
<proteinExistence type="predicted"/>
<gene>
    <name evidence="1" type="ORF">METZ01_LOCUS361417</name>
</gene>
<feature type="non-terminal residue" evidence="1">
    <location>
        <position position="36"/>
    </location>
</feature>
<name>A0A382SFE2_9ZZZZ</name>
<organism evidence="1">
    <name type="scientific">marine metagenome</name>
    <dbReference type="NCBI Taxonomy" id="408172"/>
    <lineage>
        <taxon>unclassified sequences</taxon>
        <taxon>metagenomes</taxon>
        <taxon>ecological metagenomes</taxon>
    </lineage>
</organism>
<evidence type="ECO:0000313" key="1">
    <source>
        <dbReference type="EMBL" id="SVD08563.1"/>
    </source>
</evidence>
<protein>
    <submittedName>
        <fullName evidence="1">Uncharacterized protein</fullName>
    </submittedName>
</protein>
<dbReference type="AlphaFoldDB" id="A0A382SFE2"/>
<dbReference type="EMBL" id="UINC01128660">
    <property type="protein sequence ID" value="SVD08563.1"/>
    <property type="molecule type" value="Genomic_DNA"/>
</dbReference>